<reference evidence="1 2" key="1">
    <citation type="submission" date="2018-06" db="EMBL/GenBank/DDBJ databases">
        <title>Genomic Encyclopedia of Archaeal and Bacterial Type Strains, Phase II (KMG-II): from individual species to whole genera.</title>
        <authorList>
            <person name="Goeker M."/>
        </authorList>
    </citation>
    <scope>NUCLEOTIDE SEQUENCE [LARGE SCALE GENOMIC DNA]</scope>
    <source>
        <strain evidence="1 2">JCM 11668</strain>
    </source>
</reference>
<protein>
    <submittedName>
        <fullName evidence="1">Uncharacterized protein</fullName>
    </submittedName>
</protein>
<dbReference type="RefSeq" id="WP_110779624.1">
    <property type="nucleotide sequence ID" value="NZ_QJTI01000002.1"/>
</dbReference>
<evidence type="ECO:0000313" key="2">
    <source>
        <dbReference type="Proteomes" id="UP000248148"/>
    </source>
</evidence>
<dbReference type="AlphaFoldDB" id="A0A318TT10"/>
<evidence type="ECO:0000313" key="1">
    <source>
        <dbReference type="EMBL" id="PYF04985.1"/>
    </source>
</evidence>
<name>A0A318TT10_9BRAD</name>
<gene>
    <name evidence="1" type="ORF">BJ122_102211</name>
</gene>
<sequence>MTTISKLADAFASDEKTIPLTGEECQLIAAALRTMDRIETVLPSIVMTTKRALQDNAKPAHRPSQPGAAPENGWTIYEGNIVFVASRIAEAVERAQRGANAKTTLSLHYARQMANACYNLKQDIRLPDDARKALGDAQAAFDAAAATLPDSFESFVRKMVERLTEQNTFEQTVAEIVAHLKMARSAAFYATGRRPTAPQMPDNSEPAPRSKPYCVWCHQIGHAATDRCRARYYATNEQWECEGA</sequence>
<dbReference type="Proteomes" id="UP000248148">
    <property type="component" value="Unassembled WGS sequence"/>
</dbReference>
<dbReference type="EMBL" id="QJTI01000002">
    <property type="protein sequence ID" value="PYF04985.1"/>
    <property type="molecule type" value="Genomic_DNA"/>
</dbReference>
<comment type="caution">
    <text evidence="1">The sequence shown here is derived from an EMBL/GenBank/DDBJ whole genome shotgun (WGS) entry which is preliminary data.</text>
</comment>
<proteinExistence type="predicted"/>
<accession>A0A318TT10</accession>
<organism evidence="1 2">
    <name type="scientific">Rhodopseudomonas faecalis</name>
    <dbReference type="NCBI Taxonomy" id="99655"/>
    <lineage>
        <taxon>Bacteria</taxon>
        <taxon>Pseudomonadati</taxon>
        <taxon>Pseudomonadota</taxon>
        <taxon>Alphaproteobacteria</taxon>
        <taxon>Hyphomicrobiales</taxon>
        <taxon>Nitrobacteraceae</taxon>
        <taxon>Rhodopseudomonas</taxon>
    </lineage>
</organism>
<keyword evidence="2" id="KW-1185">Reference proteome</keyword>